<dbReference type="Proteomes" id="UP000246132">
    <property type="component" value="Unassembled WGS sequence"/>
</dbReference>
<name>A0A3A8AQ63_9HYPH</name>
<evidence type="ECO:0000256" key="1">
    <source>
        <dbReference type="SAM" id="SignalP"/>
    </source>
</evidence>
<evidence type="ECO:0008006" key="4">
    <source>
        <dbReference type="Google" id="ProtNLM"/>
    </source>
</evidence>
<gene>
    <name evidence="2" type="ORF">DEM25_001685</name>
</gene>
<dbReference type="EMBL" id="QFWV02000002">
    <property type="protein sequence ID" value="RKF08063.1"/>
    <property type="molecule type" value="Genomic_DNA"/>
</dbReference>
<dbReference type="AlphaFoldDB" id="A0A3A8AQ63"/>
<sequence>MTTCHLTLVAGIGLAPFPAAAGDWPVDRIVSVATGDLDGDGARDAALLVAPDPDGTDDHALIILRGTGFDEGAMEPWLSFPDAAWGGAGMMVGNRPSVDFAASGSLLLKSGNEAIGRNRWNQTVTLAWRDETLLIAGFTHSFYDTLDPDANGGCDINVLTGKGIVREETTETAVSLSPQRLTLEQWLAQGSPSLCPDS</sequence>
<keyword evidence="3" id="KW-1185">Reference proteome</keyword>
<feature type="signal peptide" evidence="1">
    <location>
        <begin position="1"/>
        <end position="21"/>
    </location>
</feature>
<protein>
    <recommendedName>
        <fullName evidence="4">VCBS repeat-containing protein</fullName>
    </recommendedName>
</protein>
<reference evidence="2 3" key="1">
    <citation type="journal article" date="2018" name="Int. J. Syst. Bacteriol.">
        <title>Oceaniradius stylonemae gen. nov., sp. nov., isolated from a red alga, Stylonema cornu-cervi.</title>
        <authorList>
            <person name="Jeong S."/>
        </authorList>
    </citation>
    <scope>NUCLEOTIDE SEQUENCE [LARGE SCALE GENOMIC DNA]</scope>
    <source>
        <strain evidence="2 3">StC1</strain>
    </source>
</reference>
<proteinExistence type="predicted"/>
<evidence type="ECO:0000313" key="2">
    <source>
        <dbReference type="EMBL" id="RKF08063.1"/>
    </source>
</evidence>
<organism evidence="2 3">
    <name type="scientific">Oceaniradius stylonematis</name>
    <dbReference type="NCBI Taxonomy" id="2184161"/>
    <lineage>
        <taxon>Bacteria</taxon>
        <taxon>Pseudomonadati</taxon>
        <taxon>Pseudomonadota</taxon>
        <taxon>Alphaproteobacteria</taxon>
        <taxon>Hyphomicrobiales</taxon>
        <taxon>Ahrensiaceae</taxon>
        <taxon>Oceaniradius</taxon>
    </lineage>
</organism>
<comment type="caution">
    <text evidence="2">The sequence shown here is derived from an EMBL/GenBank/DDBJ whole genome shotgun (WGS) entry which is preliminary data.</text>
</comment>
<keyword evidence="1" id="KW-0732">Signal</keyword>
<evidence type="ECO:0000313" key="3">
    <source>
        <dbReference type="Proteomes" id="UP000246132"/>
    </source>
</evidence>
<accession>A0A3A8AQ63</accession>
<feature type="chain" id="PRO_5018575046" description="VCBS repeat-containing protein" evidence="1">
    <location>
        <begin position="22"/>
        <end position="198"/>
    </location>
</feature>